<dbReference type="InterPro" id="IPR036291">
    <property type="entry name" value="NAD(P)-bd_dom_sf"/>
</dbReference>
<dbReference type="PANTHER" id="PTHR43677">
    <property type="entry name" value="SHORT-CHAIN DEHYDROGENASE/REDUCTASE"/>
    <property type="match status" value="1"/>
</dbReference>
<dbReference type="CDD" id="cd08241">
    <property type="entry name" value="QOR1"/>
    <property type="match status" value="1"/>
</dbReference>
<dbReference type="RefSeq" id="WP_146317834.1">
    <property type="nucleotide sequence ID" value="NZ_VCQV01000021.1"/>
</dbReference>
<dbReference type="GO" id="GO:0016491">
    <property type="term" value="F:oxidoreductase activity"/>
    <property type="evidence" value="ECO:0007669"/>
    <property type="project" value="InterPro"/>
</dbReference>
<dbReference type="InterPro" id="IPR013154">
    <property type="entry name" value="ADH-like_N"/>
</dbReference>
<dbReference type="Proteomes" id="UP000320244">
    <property type="component" value="Unassembled WGS sequence"/>
</dbReference>
<name>A0A563DY69_9MICO</name>
<dbReference type="Pfam" id="PF00107">
    <property type="entry name" value="ADH_zinc_N"/>
    <property type="match status" value="1"/>
</dbReference>
<evidence type="ECO:0000256" key="1">
    <source>
        <dbReference type="SAM" id="MobiDB-lite"/>
    </source>
</evidence>
<dbReference type="Pfam" id="PF08240">
    <property type="entry name" value="ADH_N"/>
    <property type="match status" value="1"/>
</dbReference>
<dbReference type="GO" id="GO:0008270">
    <property type="term" value="F:zinc ion binding"/>
    <property type="evidence" value="ECO:0007669"/>
    <property type="project" value="InterPro"/>
</dbReference>
<feature type="region of interest" description="Disordered" evidence="1">
    <location>
        <begin position="1"/>
        <end position="20"/>
    </location>
</feature>
<dbReference type="EMBL" id="VCQV01000021">
    <property type="protein sequence ID" value="TWP35218.1"/>
    <property type="molecule type" value="Genomic_DNA"/>
</dbReference>
<feature type="compositionally biased region" description="Polar residues" evidence="1">
    <location>
        <begin position="1"/>
        <end position="10"/>
    </location>
</feature>
<dbReference type="InterPro" id="IPR020843">
    <property type="entry name" value="ER"/>
</dbReference>
<keyword evidence="4" id="KW-1185">Reference proteome</keyword>
<dbReference type="InterPro" id="IPR013149">
    <property type="entry name" value="ADH-like_C"/>
</dbReference>
<dbReference type="SUPFAM" id="SSF51735">
    <property type="entry name" value="NAD(P)-binding Rossmann-fold domains"/>
    <property type="match status" value="1"/>
</dbReference>
<comment type="caution">
    <text evidence="3">The sequence shown here is derived from an EMBL/GenBank/DDBJ whole genome shotgun (WGS) entry which is preliminary data.</text>
</comment>
<gene>
    <name evidence="3" type="ORF">FGL98_14930</name>
</gene>
<reference evidence="3 4" key="1">
    <citation type="submission" date="2019-05" db="EMBL/GenBank/DDBJ databases">
        <authorList>
            <person name="Lee S.D."/>
        </authorList>
    </citation>
    <scope>NUCLEOTIDE SEQUENCE [LARGE SCALE GENOMIC DNA]</scope>
    <source>
        <strain evidence="3 4">C5-26</strain>
    </source>
</reference>
<evidence type="ECO:0000313" key="3">
    <source>
        <dbReference type="EMBL" id="TWP35218.1"/>
    </source>
</evidence>
<dbReference type="OrthoDB" id="4190732at2"/>
<dbReference type="SMART" id="SM00829">
    <property type="entry name" value="PKS_ER"/>
    <property type="match status" value="1"/>
</dbReference>
<dbReference type="Gene3D" id="3.40.50.720">
    <property type="entry name" value="NAD(P)-binding Rossmann-like Domain"/>
    <property type="match status" value="1"/>
</dbReference>
<evidence type="ECO:0000313" key="4">
    <source>
        <dbReference type="Proteomes" id="UP000320244"/>
    </source>
</evidence>
<sequence>MRSAQVSSLDGPSAVAVTDVPEPHRAADQVLIEVHRAGVAFPDVLQTRGEYQMKPELPFAPGAEVSGIVREVPDGSSLTVGQRVAAFSVLGGYAELVAAPELLVFPLPDGMDLDTAAALPMNYLTCLFALLHRGRLADGETVLVHGASGGVGTAGIQIAKAAGARVIAVVSTQGKKATATHAGADDVILVDGFKDAAKSLTDGSGVDIVLDPVGGDRFTDSLRSLRTDGRLLVVGFTGGSIPEVKVNRLLLNNIDVVGVGWGSYWMSRPQLIQQQWTQLMDLWAKGGIAPPLGTAYPLEQAANALTELDERRATGKVLLQVRD</sequence>
<organism evidence="3 4">
    <name type="scientific">Leekyejoonella antrihumi</name>
    <dbReference type="NCBI Taxonomy" id="1660198"/>
    <lineage>
        <taxon>Bacteria</taxon>
        <taxon>Bacillati</taxon>
        <taxon>Actinomycetota</taxon>
        <taxon>Actinomycetes</taxon>
        <taxon>Micrococcales</taxon>
        <taxon>Dermacoccaceae</taxon>
        <taxon>Leekyejoonella</taxon>
    </lineage>
</organism>
<dbReference type="SUPFAM" id="SSF50129">
    <property type="entry name" value="GroES-like"/>
    <property type="match status" value="1"/>
</dbReference>
<dbReference type="PROSITE" id="PS01162">
    <property type="entry name" value="QOR_ZETA_CRYSTAL"/>
    <property type="match status" value="1"/>
</dbReference>
<dbReference type="InterPro" id="IPR051397">
    <property type="entry name" value="Zn-ADH-like_protein"/>
</dbReference>
<dbReference type="InterPro" id="IPR002364">
    <property type="entry name" value="Quin_OxRdtase/zeta-crystal_CS"/>
</dbReference>
<dbReference type="InterPro" id="IPR011032">
    <property type="entry name" value="GroES-like_sf"/>
</dbReference>
<evidence type="ECO:0000259" key="2">
    <source>
        <dbReference type="SMART" id="SM00829"/>
    </source>
</evidence>
<reference evidence="3 4" key="2">
    <citation type="submission" date="2019-08" db="EMBL/GenBank/DDBJ databases">
        <title>Jejuicoccus antrihumi gen. nov., sp. nov., a new member of the family Dermacoccaceae isolated from a cave.</title>
        <authorList>
            <person name="Schumann P."/>
            <person name="Kim I.S."/>
        </authorList>
    </citation>
    <scope>NUCLEOTIDE SEQUENCE [LARGE SCALE GENOMIC DNA]</scope>
    <source>
        <strain evidence="3 4">C5-26</strain>
    </source>
</reference>
<protein>
    <submittedName>
        <fullName evidence="3">NADPH:quinone oxidoreductase family protein</fullName>
    </submittedName>
</protein>
<feature type="domain" description="Enoyl reductase (ER)" evidence="2">
    <location>
        <begin position="7"/>
        <end position="319"/>
    </location>
</feature>
<dbReference type="Gene3D" id="3.90.180.10">
    <property type="entry name" value="Medium-chain alcohol dehydrogenases, catalytic domain"/>
    <property type="match status" value="1"/>
</dbReference>
<dbReference type="AlphaFoldDB" id="A0A563DY69"/>
<accession>A0A563DY69</accession>
<dbReference type="PANTHER" id="PTHR43677:SF4">
    <property type="entry name" value="QUINONE OXIDOREDUCTASE-LIKE PROTEIN 2"/>
    <property type="match status" value="1"/>
</dbReference>
<proteinExistence type="predicted"/>